<proteinExistence type="inferred from homology"/>
<evidence type="ECO:0000256" key="4">
    <source>
        <dbReference type="ARBA" id="ARBA00022679"/>
    </source>
</evidence>
<gene>
    <name evidence="7" type="ORF">GCM10011348_42690</name>
</gene>
<evidence type="ECO:0000256" key="5">
    <source>
        <dbReference type="ARBA" id="ARBA00022898"/>
    </source>
</evidence>
<dbReference type="PANTHER" id="PTHR43094">
    <property type="entry name" value="AMINOTRANSFERASE"/>
    <property type="match status" value="1"/>
</dbReference>
<dbReference type="SUPFAM" id="SSF53383">
    <property type="entry name" value="PLP-dependent transferases"/>
    <property type="match status" value="1"/>
</dbReference>
<dbReference type="Proteomes" id="UP000599578">
    <property type="component" value="Unassembled WGS sequence"/>
</dbReference>
<dbReference type="EMBL" id="BMLT01000015">
    <property type="protein sequence ID" value="GGO88063.1"/>
    <property type="molecule type" value="Genomic_DNA"/>
</dbReference>
<dbReference type="InterPro" id="IPR005814">
    <property type="entry name" value="Aminotrans_3"/>
</dbReference>
<dbReference type="InterPro" id="IPR015422">
    <property type="entry name" value="PyrdxlP-dep_Trfase_small"/>
</dbReference>
<evidence type="ECO:0000256" key="1">
    <source>
        <dbReference type="ARBA" id="ARBA00001933"/>
    </source>
</evidence>
<dbReference type="InterPro" id="IPR015421">
    <property type="entry name" value="PyrdxlP-dep_Trfase_major"/>
</dbReference>
<protein>
    <submittedName>
        <fullName evidence="7">Aspartate aminotransferase family protein</fullName>
    </submittedName>
</protein>
<keyword evidence="3 7" id="KW-0032">Aminotransferase</keyword>
<dbReference type="InterPro" id="IPR049704">
    <property type="entry name" value="Aminotrans_3_PPA_site"/>
</dbReference>
<dbReference type="GO" id="GO:0005829">
    <property type="term" value="C:cytosol"/>
    <property type="evidence" value="ECO:0007669"/>
    <property type="project" value="TreeGrafter"/>
</dbReference>
<accession>A0A917ZQR3</accession>
<keyword evidence="4" id="KW-0808">Transferase</keyword>
<dbReference type="Gene3D" id="3.90.1150.10">
    <property type="entry name" value="Aspartate Aminotransferase, domain 1"/>
    <property type="match status" value="1"/>
</dbReference>
<comment type="similarity">
    <text evidence="2 6">Belongs to the class-III pyridoxal-phosphate-dependent aminotransferase family.</text>
</comment>
<evidence type="ECO:0000256" key="6">
    <source>
        <dbReference type="RuleBase" id="RU003560"/>
    </source>
</evidence>
<evidence type="ECO:0000256" key="3">
    <source>
        <dbReference type="ARBA" id="ARBA00022576"/>
    </source>
</evidence>
<keyword evidence="5 6" id="KW-0663">Pyridoxal phosphate</keyword>
<name>A0A917ZQR3_9GAMM</name>
<dbReference type="RefSeq" id="WP_188862666.1">
    <property type="nucleotide sequence ID" value="NZ_BMLT01000015.1"/>
</dbReference>
<dbReference type="GO" id="GO:0008483">
    <property type="term" value="F:transaminase activity"/>
    <property type="evidence" value="ECO:0007669"/>
    <property type="project" value="UniProtKB-KW"/>
</dbReference>
<comment type="caution">
    <text evidence="7">The sequence shown here is derived from an EMBL/GenBank/DDBJ whole genome shotgun (WGS) entry which is preliminary data.</text>
</comment>
<dbReference type="InterPro" id="IPR015424">
    <property type="entry name" value="PyrdxlP-dep_Trfase"/>
</dbReference>
<dbReference type="AlphaFoldDB" id="A0A917ZQR3"/>
<dbReference type="NCBIfam" id="NF005682">
    <property type="entry name" value="PRK07480.1"/>
    <property type="match status" value="1"/>
</dbReference>
<sequence>MQSNAVTQTENLTAAIQRIDANHHWHPFTDTAALNSKGARVIVRGEGVYVWDSEGNRIIDGMAGLWCVNMGYGRKELIDAAKQQLDELPYYNHFFQTTTTPAAVLAQEIASVTPGDLNHIFFANSGSEAVDTLIRMIRHYWAVEGKPEKNVLIGRKNAYHGSTIGGTSLGGMGAMHKQGGPYLPNIEHIDQPYWYGEAGDLDEEAFGLKAARALEEKILEVGPEKVAAFIGEPIQGAGGVIVPPASYWPEIQRICRKYDILLAADEVICGFGRTGSWFGSQTFGIEPDLMSMAKGLSSGYMPISAVAVGDRVANCLIEKGGEFFHGFTYSGHPVAAAVAVANIRLMKQEKVVDYVADDIGPYFQQQLRAVLADQPLTGHIEGAGLVAGIALVKDREAKQFFADEGTVGTLCRDHCFENGLIMRAVGDRMVLSPPLVISRKEVDELCAKVRKCFDLTLDSVRTQGL</sequence>
<dbReference type="PIRSF" id="PIRSF000521">
    <property type="entry name" value="Transaminase_4ab_Lys_Orn"/>
    <property type="match status" value="1"/>
</dbReference>
<evidence type="ECO:0000313" key="8">
    <source>
        <dbReference type="Proteomes" id="UP000599578"/>
    </source>
</evidence>
<dbReference type="FunFam" id="3.40.640.10:FF:000014">
    <property type="entry name" value="Adenosylmethionine-8-amino-7-oxononanoate aminotransferase, probable"/>
    <property type="match status" value="1"/>
</dbReference>
<comment type="cofactor">
    <cofactor evidence="1">
        <name>pyridoxal 5'-phosphate</name>
        <dbReference type="ChEBI" id="CHEBI:597326"/>
    </cofactor>
</comment>
<dbReference type="CDD" id="cd00610">
    <property type="entry name" value="OAT_like"/>
    <property type="match status" value="1"/>
</dbReference>
<dbReference type="GO" id="GO:0030170">
    <property type="term" value="F:pyridoxal phosphate binding"/>
    <property type="evidence" value="ECO:0007669"/>
    <property type="project" value="InterPro"/>
</dbReference>
<evidence type="ECO:0000256" key="2">
    <source>
        <dbReference type="ARBA" id="ARBA00008954"/>
    </source>
</evidence>
<dbReference type="Gene3D" id="3.40.640.10">
    <property type="entry name" value="Type I PLP-dependent aspartate aminotransferase-like (Major domain)"/>
    <property type="match status" value="1"/>
</dbReference>
<dbReference type="PANTHER" id="PTHR43094:SF1">
    <property type="entry name" value="AMINOTRANSFERASE CLASS-III"/>
    <property type="match status" value="1"/>
</dbReference>
<evidence type="ECO:0000313" key="7">
    <source>
        <dbReference type="EMBL" id="GGO88063.1"/>
    </source>
</evidence>
<organism evidence="7 8">
    <name type="scientific">Marinobacterium nitratireducens</name>
    <dbReference type="NCBI Taxonomy" id="518897"/>
    <lineage>
        <taxon>Bacteria</taxon>
        <taxon>Pseudomonadati</taxon>
        <taxon>Pseudomonadota</taxon>
        <taxon>Gammaproteobacteria</taxon>
        <taxon>Oceanospirillales</taxon>
        <taxon>Oceanospirillaceae</taxon>
        <taxon>Marinobacterium</taxon>
    </lineage>
</organism>
<dbReference type="PROSITE" id="PS00600">
    <property type="entry name" value="AA_TRANSFER_CLASS_3"/>
    <property type="match status" value="1"/>
</dbReference>
<dbReference type="Pfam" id="PF00202">
    <property type="entry name" value="Aminotran_3"/>
    <property type="match status" value="1"/>
</dbReference>
<keyword evidence="8" id="KW-1185">Reference proteome</keyword>
<reference evidence="7 8" key="1">
    <citation type="journal article" date="2014" name="Int. J. Syst. Evol. Microbiol.">
        <title>Complete genome sequence of Corynebacterium casei LMG S-19264T (=DSM 44701T), isolated from a smear-ripened cheese.</title>
        <authorList>
            <consortium name="US DOE Joint Genome Institute (JGI-PGF)"/>
            <person name="Walter F."/>
            <person name="Albersmeier A."/>
            <person name="Kalinowski J."/>
            <person name="Ruckert C."/>
        </authorList>
    </citation>
    <scope>NUCLEOTIDE SEQUENCE [LARGE SCALE GENOMIC DNA]</scope>
    <source>
        <strain evidence="7 8">CGMCC 1.7286</strain>
    </source>
</reference>